<dbReference type="SMART" id="SM01190">
    <property type="entry name" value="EMP24_GP25L"/>
    <property type="match status" value="1"/>
</dbReference>
<dbReference type="EMBL" id="OB660614">
    <property type="protein sequence ID" value="CAD7225618.1"/>
    <property type="molecule type" value="Genomic_DNA"/>
</dbReference>
<feature type="domain" description="GOLD" evidence="9">
    <location>
        <begin position="30"/>
        <end position="118"/>
    </location>
</feature>
<keyword evidence="5" id="KW-0732">Signal</keyword>
<dbReference type="InterPro" id="IPR009038">
    <property type="entry name" value="GOLD_dom"/>
</dbReference>
<evidence type="ECO:0000256" key="6">
    <source>
        <dbReference type="ARBA" id="ARBA00022989"/>
    </source>
</evidence>
<dbReference type="GO" id="GO:0016020">
    <property type="term" value="C:membrane"/>
    <property type="evidence" value="ECO:0007669"/>
    <property type="project" value="UniProtKB-SubCell"/>
</dbReference>
<keyword evidence="4 8" id="KW-0812">Transmembrane</keyword>
<evidence type="ECO:0000256" key="2">
    <source>
        <dbReference type="ARBA" id="ARBA00007104"/>
    </source>
</evidence>
<keyword evidence="3" id="KW-0217">Developmental protein</keyword>
<accession>A0A7R8WB24</accession>
<dbReference type="OrthoDB" id="759142at2759"/>
<dbReference type="Pfam" id="PF01105">
    <property type="entry name" value="EMP24_GP25L"/>
    <property type="match status" value="1"/>
</dbReference>
<dbReference type="PROSITE" id="PS50866">
    <property type="entry name" value="GOLD"/>
    <property type="match status" value="1"/>
</dbReference>
<name>A0A7R8WB24_9CRUS</name>
<evidence type="ECO:0000256" key="8">
    <source>
        <dbReference type="RuleBase" id="RU003827"/>
    </source>
</evidence>
<dbReference type="PANTHER" id="PTHR22811">
    <property type="entry name" value="TRANSMEMBRANE EMP24 DOMAIN-CONTAINING PROTEIN"/>
    <property type="match status" value="1"/>
</dbReference>
<comment type="similarity">
    <text evidence="2 8">Belongs to the EMP24/GP25L family.</text>
</comment>
<organism evidence="10">
    <name type="scientific">Cyprideis torosa</name>
    <dbReference type="NCBI Taxonomy" id="163714"/>
    <lineage>
        <taxon>Eukaryota</taxon>
        <taxon>Metazoa</taxon>
        <taxon>Ecdysozoa</taxon>
        <taxon>Arthropoda</taxon>
        <taxon>Crustacea</taxon>
        <taxon>Oligostraca</taxon>
        <taxon>Ostracoda</taxon>
        <taxon>Podocopa</taxon>
        <taxon>Podocopida</taxon>
        <taxon>Cytherocopina</taxon>
        <taxon>Cytheroidea</taxon>
        <taxon>Cytherideidae</taxon>
        <taxon>Cyprideis</taxon>
    </lineage>
</organism>
<evidence type="ECO:0000259" key="9">
    <source>
        <dbReference type="PROSITE" id="PS50866"/>
    </source>
</evidence>
<evidence type="ECO:0000256" key="7">
    <source>
        <dbReference type="ARBA" id="ARBA00023136"/>
    </source>
</evidence>
<keyword evidence="6" id="KW-1133">Transmembrane helix</keyword>
<reference evidence="10" key="1">
    <citation type="submission" date="2020-11" db="EMBL/GenBank/DDBJ databases">
        <authorList>
            <person name="Tran Van P."/>
        </authorList>
    </citation>
    <scope>NUCLEOTIDE SEQUENCE</scope>
</reference>
<sequence>MLRLQESLVLLAHVFGLSSALMFHLQPNTQKCFSDEIHGNVFVTGEYGIQHFPNQKVDITVIDTKSHFLFNREDAPESGKFAFTTEDYDVFQICFHSRIDENMVHHARPQEISLFMKRGVEAKNYEQLGEVNKLKPLEVELKRLEDLSESITQAFAYMRKREEEMRDTNESTNSRVLYFSLFSMMCLGGLATWQVLYLRRYFKSKKLIE</sequence>
<dbReference type="InterPro" id="IPR015720">
    <property type="entry name" value="Emp24-like"/>
</dbReference>
<comment type="subcellular location">
    <subcellularLocation>
        <location evidence="1 8">Membrane</location>
        <topology evidence="1 8">Single-pass type I membrane protein</topology>
    </subcellularLocation>
</comment>
<evidence type="ECO:0000313" key="10">
    <source>
        <dbReference type="EMBL" id="CAD7225618.1"/>
    </source>
</evidence>
<keyword evidence="7" id="KW-0472">Membrane</keyword>
<evidence type="ECO:0000256" key="1">
    <source>
        <dbReference type="ARBA" id="ARBA00004479"/>
    </source>
</evidence>
<evidence type="ECO:0000256" key="5">
    <source>
        <dbReference type="ARBA" id="ARBA00022729"/>
    </source>
</evidence>
<gene>
    <name evidence="10" type="ORF">CTOB1V02_LOCUS3553</name>
</gene>
<dbReference type="AlphaFoldDB" id="A0A7R8WB24"/>
<protein>
    <recommendedName>
        <fullName evidence="9">GOLD domain-containing protein</fullName>
    </recommendedName>
</protein>
<proteinExistence type="inferred from homology"/>
<evidence type="ECO:0000256" key="4">
    <source>
        <dbReference type="ARBA" id="ARBA00022692"/>
    </source>
</evidence>
<evidence type="ECO:0000256" key="3">
    <source>
        <dbReference type="ARBA" id="ARBA00022473"/>
    </source>
</evidence>